<dbReference type="EMBL" id="JAKOGI010000474">
    <property type="protein sequence ID" value="KAJ8434493.1"/>
    <property type="molecule type" value="Genomic_DNA"/>
</dbReference>
<evidence type="ECO:0000313" key="1">
    <source>
        <dbReference type="EMBL" id="KAJ8434493.1"/>
    </source>
</evidence>
<comment type="caution">
    <text evidence="1">The sequence shown here is derived from an EMBL/GenBank/DDBJ whole genome shotgun (WGS) entry which is preliminary data.</text>
</comment>
<name>A0A9Q1K121_9CARY</name>
<evidence type="ECO:0000313" key="2">
    <source>
        <dbReference type="Proteomes" id="UP001153076"/>
    </source>
</evidence>
<accession>A0A9Q1K121</accession>
<dbReference type="OrthoDB" id="1721902at2759"/>
<organism evidence="1 2">
    <name type="scientific">Carnegiea gigantea</name>
    <dbReference type="NCBI Taxonomy" id="171969"/>
    <lineage>
        <taxon>Eukaryota</taxon>
        <taxon>Viridiplantae</taxon>
        <taxon>Streptophyta</taxon>
        <taxon>Embryophyta</taxon>
        <taxon>Tracheophyta</taxon>
        <taxon>Spermatophyta</taxon>
        <taxon>Magnoliopsida</taxon>
        <taxon>eudicotyledons</taxon>
        <taxon>Gunneridae</taxon>
        <taxon>Pentapetalae</taxon>
        <taxon>Caryophyllales</taxon>
        <taxon>Cactineae</taxon>
        <taxon>Cactaceae</taxon>
        <taxon>Cactoideae</taxon>
        <taxon>Echinocereeae</taxon>
        <taxon>Carnegiea</taxon>
    </lineage>
</organism>
<dbReference type="AlphaFoldDB" id="A0A9Q1K121"/>
<protein>
    <submittedName>
        <fullName evidence="1">Uncharacterized protein</fullName>
    </submittedName>
</protein>
<sequence>MNRMTFQFDLVDITRSWNVTLFSDNASKVLGIEADKLYRMEYGRYDITVYDVNWEVKIAYKKSVHLYKQQAQKLKSILAPSTYLAAATNNSTLTLASTVVMNFMEFLKQIATKLPIRLHSYENVTSDNHRYQSCLMVECPGYVDEEHYILSDICKTLADAMQNATRKTLSYLQASYQFIVYDVNYEAMQTAWAQCCKRRKKCELLHSKIARQDKGKAIVKYSG</sequence>
<keyword evidence="2" id="KW-1185">Reference proteome</keyword>
<proteinExistence type="predicted"/>
<gene>
    <name evidence="1" type="ORF">Cgig2_021449</name>
</gene>
<reference evidence="1" key="1">
    <citation type="submission" date="2022-04" db="EMBL/GenBank/DDBJ databases">
        <title>Carnegiea gigantea Genome sequencing and assembly v2.</title>
        <authorList>
            <person name="Copetti D."/>
            <person name="Sanderson M.J."/>
            <person name="Burquez A."/>
            <person name="Wojciechowski M.F."/>
        </authorList>
    </citation>
    <scope>NUCLEOTIDE SEQUENCE</scope>
    <source>
        <strain evidence="1">SGP5-SGP5p</strain>
        <tissue evidence="1">Aerial part</tissue>
    </source>
</reference>
<dbReference type="Proteomes" id="UP001153076">
    <property type="component" value="Unassembled WGS sequence"/>
</dbReference>